<accession>A0A1I3S8P3</accession>
<sequence length="117" mass="13167">MDKDFQERVQDWVLTCFGEEVALDRTERNRRFLEEALELVQSLGASKAFAHDLVDYVFARPEGDPAQEVGGVMVTLASLCATQGIDMVEAGESELLRIEQPEVIAKIRTKHAEKPEF</sequence>
<evidence type="ECO:0000313" key="1">
    <source>
        <dbReference type="EMBL" id="SFJ53886.1"/>
    </source>
</evidence>
<name>A0A1I3S8P3_9RHOB</name>
<dbReference type="OrthoDB" id="5465318at2"/>
<organism evidence="1 2">
    <name type="scientific">Celeribacter halophilus</name>
    <dbReference type="NCBI Taxonomy" id="576117"/>
    <lineage>
        <taxon>Bacteria</taxon>
        <taxon>Pseudomonadati</taxon>
        <taxon>Pseudomonadota</taxon>
        <taxon>Alphaproteobacteria</taxon>
        <taxon>Rhodobacterales</taxon>
        <taxon>Roseobacteraceae</taxon>
        <taxon>Celeribacter</taxon>
    </lineage>
</organism>
<proteinExistence type="predicted"/>
<keyword evidence="2" id="KW-1185">Reference proteome</keyword>
<gene>
    <name evidence="1" type="ORF">SAMN04488138_10652</name>
</gene>
<dbReference type="GeneID" id="98665189"/>
<dbReference type="Proteomes" id="UP000183299">
    <property type="component" value="Unassembled WGS sequence"/>
</dbReference>
<evidence type="ECO:0000313" key="2">
    <source>
        <dbReference type="Proteomes" id="UP000183299"/>
    </source>
</evidence>
<dbReference type="RefSeq" id="WP_066607205.1">
    <property type="nucleotide sequence ID" value="NZ_FORY01000006.1"/>
</dbReference>
<reference evidence="1 2" key="1">
    <citation type="submission" date="2016-10" db="EMBL/GenBank/DDBJ databases">
        <authorList>
            <person name="de Groot N.N."/>
        </authorList>
    </citation>
    <scope>NUCLEOTIDE SEQUENCE [LARGE SCALE GENOMIC DNA]</scope>
    <source>
        <strain evidence="1 2">CGMCC 1.8891</strain>
    </source>
</reference>
<dbReference type="EMBL" id="FORY01000006">
    <property type="protein sequence ID" value="SFJ53886.1"/>
    <property type="molecule type" value="Genomic_DNA"/>
</dbReference>
<dbReference type="STRING" id="576117.SAMN04488138_10652"/>
<dbReference type="AlphaFoldDB" id="A0A1I3S8P3"/>
<protein>
    <submittedName>
        <fullName evidence="1">Uncharacterized protein</fullName>
    </submittedName>
</protein>